<feature type="transmembrane region" description="Helical" evidence="2">
    <location>
        <begin position="315"/>
        <end position="336"/>
    </location>
</feature>
<name>A0A1I7XFF8_HETBA</name>
<feature type="region of interest" description="Disordered" evidence="1">
    <location>
        <begin position="86"/>
        <end position="116"/>
    </location>
</feature>
<dbReference type="AlphaFoldDB" id="A0A1I7XFF8"/>
<dbReference type="Pfam" id="PF10545">
    <property type="entry name" value="MADF_DNA_bdg"/>
    <property type="match status" value="1"/>
</dbReference>
<evidence type="ECO:0000313" key="5">
    <source>
        <dbReference type="WBParaSite" id="Hba_16207"/>
    </source>
</evidence>
<dbReference type="Gene3D" id="1.10.510.10">
    <property type="entry name" value="Transferase(Phosphotransferase) domain 1"/>
    <property type="match status" value="1"/>
</dbReference>
<sequence length="437" mass="51690">MSDYKSHVWNQVALQLSFTGPGVELERKWRHMRDRYVRLRKLDRTSAPLKKGDKWLGFLYAIFFDRDRDPLKEFYASFSNNAGMPPLEPEPTCDSLSVSGGSGASKKRKADEPVEDDVGDTEVSLFVRSIEKTLSSMDARTFALARTYFLHLTLLSFILLFSSFLILPYFIIKLITSIILNFQVRGIYHCDCFMDQSVHAPNYLLGQFDVRCLVIFLCKFQQLFCSCKPFPTKFLNILISLNTKRTYISRLWLTSFGTMDYFPEKTSRQELEDQGANDVILRTPILRQPWEHQHDDVELTKKLGRRGHKDLYQKIIAFYLFRVQVYVLILLLQMILLHIPTYTFNLINHLKYWHAYVQVKEGYRMELPVFVPHEVQNIIKVRCWSENPNDRYAMSDICKHLQRALRIQRPDFNAVWFLLKNVYIYIYIYIYICIYNY</sequence>
<accession>A0A1I7XFF8</accession>
<dbReference type="Proteomes" id="UP000095283">
    <property type="component" value="Unplaced"/>
</dbReference>
<dbReference type="WBParaSite" id="Hba_16207">
    <property type="protein sequence ID" value="Hba_16207"/>
    <property type="gene ID" value="Hba_16207"/>
</dbReference>
<evidence type="ECO:0000256" key="2">
    <source>
        <dbReference type="SAM" id="Phobius"/>
    </source>
</evidence>
<keyword evidence="4" id="KW-1185">Reference proteome</keyword>
<organism evidence="4 5">
    <name type="scientific">Heterorhabditis bacteriophora</name>
    <name type="common">Entomopathogenic nematode worm</name>
    <dbReference type="NCBI Taxonomy" id="37862"/>
    <lineage>
        <taxon>Eukaryota</taxon>
        <taxon>Metazoa</taxon>
        <taxon>Ecdysozoa</taxon>
        <taxon>Nematoda</taxon>
        <taxon>Chromadorea</taxon>
        <taxon>Rhabditida</taxon>
        <taxon>Rhabditina</taxon>
        <taxon>Rhabditomorpha</taxon>
        <taxon>Strongyloidea</taxon>
        <taxon>Heterorhabditidae</taxon>
        <taxon>Heterorhabditis</taxon>
    </lineage>
</organism>
<evidence type="ECO:0000256" key="1">
    <source>
        <dbReference type="SAM" id="MobiDB-lite"/>
    </source>
</evidence>
<keyword evidence="2" id="KW-1133">Transmembrane helix</keyword>
<evidence type="ECO:0000259" key="3">
    <source>
        <dbReference type="PROSITE" id="PS51029"/>
    </source>
</evidence>
<protein>
    <submittedName>
        <fullName evidence="5">MADF domain-containing protein</fullName>
    </submittedName>
</protein>
<proteinExistence type="predicted"/>
<feature type="transmembrane region" description="Helical" evidence="2">
    <location>
        <begin position="148"/>
        <end position="172"/>
    </location>
</feature>
<keyword evidence="2" id="KW-0472">Membrane</keyword>
<dbReference type="SUPFAM" id="SSF56112">
    <property type="entry name" value="Protein kinase-like (PK-like)"/>
    <property type="match status" value="1"/>
</dbReference>
<evidence type="ECO:0000313" key="4">
    <source>
        <dbReference type="Proteomes" id="UP000095283"/>
    </source>
</evidence>
<dbReference type="PROSITE" id="PS51029">
    <property type="entry name" value="MADF"/>
    <property type="match status" value="1"/>
</dbReference>
<keyword evidence="2" id="KW-0812">Transmembrane</keyword>
<dbReference type="InterPro" id="IPR006578">
    <property type="entry name" value="MADF-dom"/>
</dbReference>
<reference evidence="5" key="1">
    <citation type="submission" date="2016-11" db="UniProtKB">
        <authorList>
            <consortium name="WormBaseParasite"/>
        </authorList>
    </citation>
    <scope>IDENTIFICATION</scope>
</reference>
<feature type="transmembrane region" description="Helical" evidence="2">
    <location>
        <begin position="414"/>
        <end position="434"/>
    </location>
</feature>
<feature type="domain" description="MADF" evidence="3">
    <location>
        <begin position="1"/>
        <end position="69"/>
    </location>
</feature>
<dbReference type="InterPro" id="IPR011009">
    <property type="entry name" value="Kinase-like_dom_sf"/>
</dbReference>